<accession>A0ABY0IHA2</accession>
<evidence type="ECO:0000256" key="5">
    <source>
        <dbReference type="ARBA" id="ARBA00022827"/>
    </source>
</evidence>
<gene>
    <name evidence="8" type="ORF">DAY19_07360</name>
</gene>
<evidence type="ECO:0000256" key="1">
    <source>
        <dbReference type="ARBA" id="ARBA00001974"/>
    </source>
</evidence>
<name>A0ABY0IHA2_9BACT</name>
<sequence length="423" mass="48252">MKTTYDIVGIGLGPFNLSLAALLNPLNNVSKKFLDNKSEFSWHPELMFGDAMMQTSFLKDLVTPVDPRSEFSFLNYLTENGQFYHFLNTDRKAINRYEFQDYCKWVSKKLAQDIDFNSNVIDIKHDGEKFEVIKEDGSYFSKNICVASGPTKNIPECAQSHLSDKVFHAKSKYMKNLNLEGKRVVIIGGGQTGVETFRNSLNGMWGRVESVTLLSGRQNLQPLDEAPFTNEIFTPEFVLNFHSLPQEQKDSYTQAQLLASDGNTPQYLQEMYNELYLDKFYLKKLPEYKIAPMRWLKGIENNGSNYSLLVDNLMSESEELFKADIVILATGFKSVLPKFLDSLTDVIQKDHQGRVIVNQDYSLLTNINSGKIYTMNFSRHGHGIADPQTSLMSWRSAMIANDLTNETTYNTQNTGESFLSFFK</sequence>
<evidence type="ECO:0000256" key="2">
    <source>
        <dbReference type="ARBA" id="ARBA00004924"/>
    </source>
</evidence>
<dbReference type="RefSeq" id="WP_115360940.1">
    <property type="nucleotide sequence ID" value="NZ_QDKL01000002.1"/>
</dbReference>
<comment type="caution">
    <text evidence="8">The sequence shown here is derived from an EMBL/GenBank/DDBJ whole genome shotgun (WGS) entry which is preliminary data.</text>
</comment>
<proteinExistence type="inferred from homology"/>
<evidence type="ECO:0000256" key="6">
    <source>
        <dbReference type="ARBA" id="ARBA00022857"/>
    </source>
</evidence>
<keyword evidence="6" id="KW-0521">NADP</keyword>
<keyword evidence="4" id="KW-0285">Flavoprotein</keyword>
<keyword evidence="7" id="KW-0560">Oxidoreductase</keyword>
<dbReference type="Gene3D" id="3.50.50.60">
    <property type="entry name" value="FAD/NAD(P)-binding domain"/>
    <property type="match status" value="1"/>
</dbReference>
<evidence type="ECO:0000313" key="9">
    <source>
        <dbReference type="Proteomes" id="UP000443582"/>
    </source>
</evidence>
<comment type="cofactor">
    <cofactor evidence="1">
        <name>FAD</name>
        <dbReference type="ChEBI" id="CHEBI:57692"/>
    </cofactor>
</comment>
<evidence type="ECO:0000256" key="3">
    <source>
        <dbReference type="ARBA" id="ARBA00007588"/>
    </source>
</evidence>
<organism evidence="8 9">
    <name type="scientific">Halobacteriovorax vibrionivorans</name>
    <dbReference type="NCBI Taxonomy" id="2152716"/>
    <lineage>
        <taxon>Bacteria</taxon>
        <taxon>Pseudomonadati</taxon>
        <taxon>Bdellovibrionota</taxon>
        <taxon>Bacteriovoracia</taxon>
        <taxon>Bacteriovoracales</taxon>
        <taxon>Halobacteriovoraceae</taxon>
        <taxon>Halobacteriovorax</taxon>
    </lineage>
</organism>
<evidence type="ECO:0000256" key="7">
    <source>
        <dbReference type="ARBA" id="ARBA00023002"/>
    </source>
</evidence>
<dbReference type="SUPFAM" id="SSF51905">
    <property type="entry name" value="FAD/NAD(P)-binding domain"/>
    <property type="match status" value="2"/>
</dbReference>
<comment type="pathway">
    <text evidence="2">Siderophore biosynthesis.</text>
</comment>
<keyword evidence="9" id="KW-1185">Reference proteome</keyword>
<evidence type="ECO:0000313" key="8">
    <source>
        <dbReference type="EMBL" id="RZF21498.1"/>
    </source>
</evidence>
<dbReference type="InterPro" id="IPR036188">
    <property type="entry name" value="FAD/NAD-bd_sf"/>
</dbReference>
<dbReference type="EMBL" id="QDKL01000002">
    <property type="protein sequence ID" value="RZF21498.1"/>
    <property type="molecule type" value="Genomic_DNA"/>
</dbReference>
<protein>
    <submittedName>
        <fullName evidence="8">Lysine 6-monooxygenase</fullName>
    </submittedName>
</protein>
<evidence type="ECO:0000256" key="4">
    <source>
        <dbReference type="ARBA" id="ARBA00022630"/>
    </source>
</evidence>
<dbReference type="Pfam" id="PF13434">
    <property type="entry name" value="Lys_Orn_oxgnase"/>
    <property type="match status" value="1"/>
</dbReference>
<reference evidence="9" key="1">
    <citation type="journal article" date="2019" name="Int. J. Syst. Evol. Microbiol.">
        <title>Halobacteriovorax valvorus sp. nov., a novel prokaryotic predator isolated from coastal seawater of China.</title>
        <authorList>
            <person name="Chen M.-X."/>
        </authorList>
    </citation>
    <scope>NUCLEOTIDE SEQUENCE [LARGE SCALE GENOMIC DNA]</scope>
    <source>
        <strain evidence="9">BL9</strain>
    </source>
</reference>
<comment type="similarity">
    <text evidence="3">Belongs to the lysine N(6)-hydroxylase/L-ornithine N(5)-oxygenase family.</text>
</comment>
<dbReference type="Proteomes" id="UP000443582">
    <property type="component" value="Unassembled WGS sequence"/>
</dbReference>
<dbReference type="PANTHER" id="PTHR42802:SF1">
    <property type="entry name" value="L-ORNITHINE N(5)-MONOOXYGENASE"/>
    <property type="match status" value="1"/>
</dbReference>
<keyword evidence="5" id="KW-0274">FAD</keyword>
<dbReference type="PANTHER" id="PTHR42802">
    <property type="entry name" value="MONOOXYGENASE"/>
    <property type="match status" value="1"/>
</dbReference>
<dbReference type="InterPro" id="IPR025700">
    <property type="entry name" value="Lys/Orn_oxygenase"/>
</dbReference>